<accession>A0A9P9ER18</accession>
<feature type="region of interest" description="Disordered" evidence="1">
    <location>
        <begin position="1"/>
        <end position="32"/>
    </location>
</feature>
<dbReference type="AlphaFoldDB" id="A0A9P9ER18"/>
<reference evidence="2" key="1">
    <citation type="journal article" date="2021" name="Nat. Commun.">
        <title>Genetic determinants of endophytism in the Arabidopsis root mycobiome.</title>
        <authorList>
            <person name="Mesny F."/>
            <person name="Miyauchi S."/>
            <person name="Thiergart T."/>
            <person name="Pickel B."/>
            <person name="Atanasova L."/>
            <person name="Karlsson M."/>
            <person name="Huettel B."/>
            <person name="Barry K.W."/>
            <person name="Haridas S."/>
            <person name="Chen C."/>
            <person name="Bauer D."/>
            <person name="Andreopoulos W."/>
            <person name="Pangilinan J."/>
            <person name="LaButti K."/>
            <person name="Riley R."/>
            <person name="Lipzen A."/>
            <person name="Clum A."/>
            <person name="Drula E."/>
            <person name="Henrissat B."/>
            <person name="Kohler A."/>
            <person name="Grigoriev I.V."/>
            <person name="Martin F.M."/>
            <person name="Hacquard S."/>
        </authorList>
    </citation>
    <scope>NUCLEOTIDE SEQUENCE</scope>
    <source>
        <strain evidence="2">MPI-CAGE-AT-0147</strain>
    </source>
</reference>
<evidence type="ECO:0008006" key="4">
    <source>
        <dbReference type="Google" id="ProtNLM"/>
    </source>
</evidence>
<dbReference type="PANTHER" id="PTHR37012">
    <property type="entry name" value="B-ZIP TRANSCRIPTION FACTOR (EUROFUNG)-RELATED"/>
    <property type="match status" value="1"/>
</dbReference>
<evidence type="ECO:0000313" key="2">
    <source>
        <dbReference type="EMBL" id="KAH7141902.1"/>
    </source>
</evidence>
<keyword evidence="3" id="KW-1185">Reference proteome</keyword>
<comment type="caution">
    <text evidence="2">The sequence shown here is derived from an EMBL/GenBank/DDBJ whole genome shotgun (WGS) entry which is preliminary data.</text>
</comment>
<protein>
    <recommendedName>
        <fullName evidence="4">BZIP transcription factor</fullName>
    </recommendedName>
</protein>
<gene>
    <name evidence="2" type="ORF">EDB81DRAFT_691369</name>
</gene>
<feature type="compositionally biased region" description="Basic and acidic residues" evidence="1">
    <location>
        <begin position="19"/>
        <end position="31"/>
    </location>
</feature>
<proteinExistence type="predicted"/>
<dbReference type="PANTHER" id="PTHR37012:SF7">
    <property type="entry name" value="B-ZIP TRANSCRIPTION FACTOR (EUROFUNG)-RELATED"/>
    <property type="match status" value="1"/>
</dbReference>
<dbReference type="EMBL" id="JAGMUV010000010">
    <property type="protein sequence ID" value="KAH7141902.1"/>
    <property type="molecule type" value="Genomic_DNA"/>
</dbReference>
<organism evidence="2 3">
    <name type="scientific">Dactylonectria macrodidyma</name>
    <dbReference type="NCBI Taxonomy" id="307937"/>
    <lineage>
        <taxon>Eukaryota</taxon>
        <taxon>Fungi</taxon>
        <taxon>Dikarya</taxon>
        <taxon>Ascomycota</taxon>
        <taxon>Pezizomycotina</taxon>
        <taxon>Sordariomycetes</taxon>
        <taxon>Hypocreomycetidae</taxon>
        <taxon>Hypocreales</taxon>
        <taxon>Nectriaceae</taxon>
        <taxon>Dactylonectria</taxon>
    </lineage>
</organism>
<name>A0A9P9ER18_9HYPO</name>
<dbReference type="InterPro" id="IPR021833">
    <property type="entry name" value="DUF3425"/>
</dbReference>
<evidence type="ECO:0000313" key="3">
    <source>
        <dbReference type="Proteomes" id="UP000738349"/>
    </source>
</evidence>
<dbReference type="Proteomes" id="UP000738349">
    <property type="component" value="Unassembled WGS sequence"/>
</dbReference>
<sequence length="472" mass="54511">MTPTSPDENDAANRRAKKREVDRLAQRAARDRNRKRIALLEATIDALQKDSPGQRIAHLTKDLTDVKKERDYLADTVHSIRQLAQHNLPFDQDPMGVLHESSHLQSNKQRSTLKPVFPYAEVSSQPLDLISAMESIQNDQSPAPISFTQQPGPQIMSVSHSYLVDEDTLNLPFIPLPYLTDELIVPKPIDVCDCVLPAATIEATEPLNTSIWRTANQVLGSQDPLCESMLQLEDEMCEDIPIRVILQGWQDFHIESLPPLWQKLYETDNLQFQKCGDAERLGILIIMHRMLRYRTNPSMKYQFNLPPWLLSRPSQSLPHSPAIDFFVWPGVRERFVFLQHRYCSNQFWKIFAESFQISWPFEFRDCYKKNAITSQYSISPDFEERLQDINSWTMTVEFFSHFPEFYSDIPCSQDIPRLQLSSCYQSHQKSQPEIYHLAEASEHTSGDSQYTDLGNRNTFDCPGNYVDVPRIS</sequence>
<dbReference type="Pfam" id="PF11905">
    <property type="entry name" value="DUF3425"/>
    <property type="match status" value="1"/>
</dbReference>
<dbReference type="OrthoDB" id="5086080at2759"/>
<evidence type="ECO:0000256" key="1">
    <source>
        <dbReference type="SAM" id="MobiDB-lite"/>
    </source>
</evidence>
<dbReference type="CDD" id="cd14688">
    <property type="entry name" value="bZIP_YAP"/>
    <property type="match status" value="1"/>
</dbReference>